<organism evidence="1">
    <name type="scientific">Puccinia triticina (isolate 1-1 / race 1 (BBBD))</name>
    <name type="common">Brown leaf rust fungus</name>
    <dbReference type="NCBI Taxonomy" id="630390"/>
    <lineage>
        <taxon>Eukaryota</taxon>
        <taxon>Fungi</taxon>
        <taxon>Dikarya</taxon>
        <taxon>Basidiomycota</taxon>
        <taxon>Pucciniomycotina</taxon>
        <taxon>Pucciniomycetes</taxon>
        <taxon>Pucciniales</taxon>
        <taxon>Pucciniaceae</taxon>
        <taxon>Puccinia</taxon>
    </lineage>
</organism>
<dbReference type="AlphaFoldDB" id="A0A180GJT4"/>
<dbReference type="PANTHER" id="PTHR48471:SF1">
    <property type="entry name" value="DDE TNP4 DOMAIN-CONTAINING PROTEIN"/>
    <property type="match status" value="1"/>
</dbReference>
<dbReference type="EnsemblFungi" id="PTTG_02708-t43_1">
    <property type="protein sequence ID" value="PTTG_02708-t43_1-p1"/>
    <property type="gene ID" value="PTTG_02708"/>
</dbReference>
<reference evidence="2 3" key="3">
    <citation type="journal article" date="2017" name="G3 (Bethesda)">
        <title>Comparative analysis highlights variable genome content of wheat rusts and divergence of the mating loci.</title>
        <authorList>
            <person name="Cuomo C.A."/>
            <person name="Bakkeren G."/>
            <person name="Khalil H.B."/>
            <person name="Panwar V."/>
            <person name="Joly D."/>
            <person name="Linning R."/>
            <person name="Sakthikumar S."/>
            <person name="Song X."/>
            <person name="Adiconis X."/>
            <person name="Fan L."/>
            <person name="Goldberg J.M."/>
            <person name="Levin J.Z."/>
            <person name="Young S."/>
            <person name="Zeng Q."/>
            <person name="Anikster Y."/>
            <person name="Bruce M."/>
            <person name="Wang M."/>
            <person name="Yin C."/>
            <person name="McCallum B."/>
            <person name="Szabo L.J."/>
            <person name="Hulbert S."/>
            <person name="Chen X."/>
            <person name="Fellers J.P."/>
        </authorList>
    </citation>
    <scope>NUCLEOTIDE SEQUENCE</scope>
    <source>
        <strain evidence="3">Isolate 1-1 / race 1 (BBBD)</strain>
        <strain evidence="2">isolate 1-1 / race 1 (BBBD)</strain>
    </source>
</reference>
<evidence type="ECO:0008006" key="4">
    <source>
        <dbReference type="Google" id="ProtNLM"/>
    </source>
</evidence>
<evidence type="ECO:0000313" key="3">
    <source>
        <dbReference type="Proteomes" id="UP000005240"/>
    </source>
</evidence>
<reference evidence="1" key="1">
    <citation type="submission" date="2009-11" db="EMBL/GenBank/DDBJ databases">
        <authorList>
            <consortium name="The Broad Institute Genome Sequencing Platform"/>
            <person name="Ward D."/>
            <person name="Feldgarden M."/>
            <person name="Earl A."/>
            <person name="Young S.K."/>
            <person name="Zeng Q."/>
            <person name="Koehrsen M."/>
            <person name="Alvarado L."/>
            <person name="Berlin A."/>
            <person name="Bochicchio J."/>
            <person name="Borenstein D."/>
            <person name="Chapman S.B."/>
            <person name="Chen Z."/>
            <person name="Engels R."/>
            <person name="Freedman E."/>
            <person name="Gellesch M."/>
            <person name="Goldberg J."/>
            <person name="Griggs A."/>
            <person name="Gujja S."/>
            <person name="Heilman E."/>
            <person name="Heiman D."/>
            <person name="Hepburn T."/>
            <person name="Howarth C."/>
            <person name="Jen D."/>
            <person name="Larson L."/>
            <person name="Lewis B."/>
            <person name="Mehta T."/>
            <person name="Park D."/>
            <person name="Pearson M."/>
            <person name="Roberts A."/>
            <person name="Saif S."/>
            <person name="Shea T."/>
            <person name="Shenoy N."/>
            <person name="Sisk P."/>
            <person name="Stolte C."/>
            <person name="Sykes S."/>
            <person name="Thomson T."/>
            <person name="Walk T."/>
            <person name="White J."/>
            <person name="Yandava C."/>
            <person name="Izard J."/>
            <person name="Baranova O.V."/>
            <person name="Blanton J.M."/>
            <person name="Tanner A.C."/>
            <person name="Dewhirst F.E."/>
            <person name="Haas B."/>
            <person name="Nusbaum C."/>
            <person name="Birren B."/>
        </authorList>
    </citation>
    <scope>NUCLEOTIDE SEQUENCE [LARGE SCALE GENOMIC DNA]</scope>
    <source>
        <strain evidence="1">1-1 BBBD Race 1</strain>
    </source>
</reference>
<dbReference type="EMBL" id="ADAS02000057">
    <property type="protein sequence ID" value="OAV92935.1"/>
    <property type="molecule type" value="Genomic_DNA"/>
</dbReference>
<gene>
    <name evidence="1" type="ORF">PTTG_02708</name>
</gene>
<sequence length="257" mass="29159">MGLDVSMFKELLERFLARWNFSTIDRNDVNPTGEPQIGCRSLDAAGTLGLVLHWLCLTMSAYTLQQPFGITLAVCLRYLASGMQHLLAAPQDHPQARFLWPTTKQRVPHYSASIKKKFPLLTKCFGFLDGLNFPVLLSDDEDVQNAYYNGWTCSHYCSYILAFAPDGTIRYAILNALGSWQDLTIAEPLYDLLNQRWATTLRYATGQYPPPLLEWTPPGYWIIRNTAFLRKSERLQSQILAPVKLGDCLPTNSLDFT</sequence>
<reference evidence="2" key="4">
    <citation type="submission" date="2025-05" db="UniProtKB">
        <authorList>
            <consortium name="EnsemblFungi"/>
        </authorList>
    </citation>
    <scope>IDENTIFICATION</scope>
    <source>
        <strain evidence="2">isolate 1-1 / race 1 (BBBD)</strain>
    </source>
</reference>
<name>A0A180GJT4_PUCT1</name>
<evidence type="ECO:0000313" key="2">
    <source>
        <dbReference type="EnsemblFungi" id="PTTG_02708-t43_1-p1"/>
    </source>
</evidence>
<accession>A0A180GJT4</accession>
<protein>
    <recommendedName>
        <fullName evidence="4">DDE Tnp4 domain-containing protein</fullName>
    </recommendedName>
</protein>
<reference evidence="1" key="2">
    <citation type="submission" date="2016-05" db="EMBL/GenBank/DDBJ databases">
        <title>Comparative analysis highlights variable genome content of wheat rusts and divergence of the mating loci.</title>
        <authorList>
            <person name="Cuomo C.A."/>
            <person name="Bakkeren G."/>
            <person name="Szabo L."/>
            <person name="Khalil H."/>
            <person name="Joly D."/>
            <person name="Goldberg J."/>
            <person name="Young S."/>
            <person name="Zeng Q."/>
            <person name="Fellers J."/>
        </authorList>
    </citation>
    <scope>NUCLEOTIDE SEQUENCE [LARGE SCALE GENOMIC DNA]</scope>
    <source>
        <strain evidence="1">1-1 BBBD Race 1</strain>
    </source>
</reference>
<evidence type="ECO:0000313" key="1">
    <source>
        <dbReference type="EMBL" id="OAV92935.1"/>
    </source>
</evidence>
<dbReference type="PANTHER" id="PTHR48471">
    <property type="entry name" value="DDE TNP4 DOMAIN-CONTAINING PROTEIN"/>
    <property type="match status" value="1"/>
</dbReference>
<dbReference type="Proteomes" id="UP000005240">
    <property type="component" value="Unassembled WGS sequence"/>
</dbReference>
<proteinExistence type="predicted"/>
<dbReference type="OrthoDB" id="78198at2759"/>
<dbReference type="VEuPathDB" id="FungiDB:PTTG_02708"/>
<keyword evidence="3" id="KW-1185">Reference proteome</keyword>